<feature type="region of interest" description="Disordered" evidence="14">
    <location>
        <begin position="69"/>
        <end position="132"/>
    </location>
</feature>
<evidence type="ECO:0000313" key="17">
    <source>
        <dbReference type="Proteomes" id="UP000762676"/>
    </source>
</evidence>
<dbReference type="CDD" id="cd06849">
    <property type="entry name" value="lipoyl_domain"/>
    <property type="match status" value="1"/>
</dbReference>
<keyword evidence="4" id="KW-0285">Flavoprotein</keyword>
<dbReference type="PROSITE" id="PS50968">
    <property type="entry name" value="BIOTINYL_LIPOYL"/>
    <property type="match status" value="1"/>
</dbReference>
<evidence type="ECO:0000256" key="12">
    <source>
        <dbReference type="ARBA" id="ARBA00031281"/>
    </source>
</evidence>
<evidence type="ECO:0000259" key="15">
    <source>
        <dbReference type="PROSITE" id="PS50968"/>
    </source>
</evidence>
<comment type="cofactor">
    <cofactor evidence="1">
        <name>FAD</name>
        <dbReference type="ChEBI" id="CHEBI:57692"/>
    </cofactor>
</comment>
<feature type="compositionally biased region" description="Basic and acidic residues" evidence="14">
    <location>
        <begin position="88"/>
        <end position="123"/>
    </location>
</feature>
<name>A0AAV4HIT7_9GAST</name>
<evidence type="ECO:0000313" key="16">
    <source>
        <dbReference type="EMBL" id="GFR97360.1"/>
    </source>
</evidence>
<gene>
    <name evidence="16" type="ORF">ElyMa_000991200</name>
</gene>
<keyword evidence="9" id="KW-0520">NAD</keyword>
<keyword evidence="17" id="KW-1185">Reference proteome</keyword>
<organism evidence="16 17">
    <name type="scientific">Elysia marginata</name>
    <dbReference type="NCBI Taxonomy" id="1093978"/>
    <lineage>
        <taxon>Eukaryota</taxon>
        <taxon>Metazoa</taxon>
        <taxon>Spiralia</taxon>
        <taxon>Lophotrochozoa</taxon>
        <taxon>Mollusca</taxon>
        <taxon>Gastropoda</taxon>
        <taxon>Heterobranchia</taxon>
        <taxon>Euthyneura</taxon>
        <taxon>Panpulmonata</taxon>
        <taxon>Sacoglossa</taxon>
        <taxon>Placobranchoidea</taxon>
        <taxon>Plakobranchidae</taxon>
        <taxon>Elysia</taxon>
    </lineage>
</organism>
<protein>
    <recommendedName>
        <fullName evidence="3">dihydrolipoyl dehydrogenase</fullName>
        <ecNumber evidence="3">1.8.1.4</ecNumber>
    </recommendedName>
    <alternativeName>
        <fullName evidence="12">Dihydrolipoamide dehydrogenase</fullName>
    </alternativeName>
</protein>
<dbReference type="InterPro" id="IPR012999">
    <property type="entry name" value="Pyr_OxRdtase_I_AS"/>
</dbReference>
<dbReference type="SUPFAM" id="SSF51905">
    <property type="entry name" value="FAD/NAD(P)-binding domain"/>
    <property type="match status" value="1"/>
</dbReference>
<dbReference type="InterPro" id="IPR000089">
    <property type="entry name" value="Biotin_lipoyl"/>
</dbReference>
<comment type="catalytic activity">
    <reaction evidence="13">
        <text>N(6)-[(R)-dihydrolipoyl]-L-lysyl-[protein] + NAD(+) = N(6)-[(R)-lipoyl]-L-lysyl-[protein] + NADH + H(+)</text>
        <dbReference type="Rhea" id="RHEA:15045"/>
        <dbReference type="Rhea" id="RHEA-COMP:10474"/>
        <dbReference type="Rhea" id="RHEA-COMP:10475"/>
        <dbReference type="ChEBI" id="CHEBI:15378"/>
        <dbReference type="ChEBI" id="CHEBI:57540"/>
        <dbReference type="ChEBI" id="CHEBI:57945"/>
        <dbReference type="ChEBI" id="CHEBI:83099"/>
        <dbReference type="ChEBI" id="CHEBI:83100"/>
        <dbReference type="EC" id="1.8.1.4"/>
    </reaction>
</comment>
<evidence type="ECO:0000256" key="1">
    <source>
        <dbReference type="ARBA" id="ARBA00001974"/>
    </source>
</evidence>
<keyword evidence="8" id="KW-0560">Oxidoreductase</keyword>
<evidence type="ECO:0000256" key="9">
    <source>
        <dbReference type="ARBA" id="ARBA00023027"/>
    </source>
</evidence>
<dbReference type="EMBL" id="BMAT01002023">
    <property type="protein sequence ID" value="GFR97360.1"/>
    <property type="molecule type" value="Genomic_DNA"/>
</dbReference>
<comment type="similarity">
    <text evidence="2">Belongs to the class-I pyridine nucleotide-disulfide oxidoreductase family.</text>
</comment>
<evidence type="ECO:0000256" key="14">
    <source>
        <dbReference type="SAM" id="MobiDB-lite"/>
    </source>
</evidence>
<dbReference type="PROSITE" id="PS00189">
    <property type="entry name" value="LIPOYL"/>
    <property type="match status" value="1"/>
</dbReference>
<evidence type="ECO:0000256" key="3">
    <source>
        <dbReference type="ARBA" id="ARBA00012608"/>
    </source>
</evidence>
<dbReference type="PROSITE" id="PS00076">
    <property type="entry name" value="PYRIDINE_REDOX_1"/>
    <property type="match status" value="1"/>
</dbReference>
<accession>A0AAV4HIT7</accession>
<dbReference type="PANTHER" id="PTHR22912">
    <property type="entry name" value="DISULFIDE OXIDOREDUCTASE"/>
    <property type="match status" value="1"/>
</dbReference>
<evidence type="ECO:0000256" key="8">
    <source>
        <dbReference type="ARBA" id="ARBA00023002"/>
    </source>
</evidence>
<dbReference type="Gene3D" id="3.50.50.60">
    <property type="entry name" value="FAD/NAD(P)-binding domain"/>
    <property type="match status" value="1"/>
</dbReference>
<comment type="caution">
    <text evidence="16">The sequence shown here is derived from an EMBL/GenBank/DDBJ whole genome shotgun (WGS) entry which is preliminary data.</text>
</comment>
<dbReference type="EC" id="1.8.1.4" evidence="3"/>
<evidence type="ECO:0000256" key="6">
    <source>
        <dbReference type="ARBA" id="ARBA00022827"/>
    </source>
</evidence>
<proteinExistence type="inferred from homology"/>
<dbReference type="InterPro" id="IPR050151">
    <property type="entry name" value="Class-I_Pyr_Nuc-Dis_Oxidored"/>
</dbReference>
<keyword evidence="5" id="KW-0450">Lipoyl</keyword>
<dbReference type="Proteomes" id="UP000762676">
    <property type="component" value="Unassembled WGS sequence"/>
</dbReference>
<dbReference type="Pfam" id="PF07992">
    <property type="entry name" value="Pyr_redox_2"/>
    <property type="match status" value="1"/>
</dbReference>
<evidence type="ECO:0000256" key="13">
    <source>
        <dbReference type="ARBA" id="ARBA00049187"/>
    </source>
</evidence>
<dbReference type="SUPFAM" id="SSF51230">
    <property type="entry name" value="Single hybrid motif"/>
    <property type="match status" value="1"/>
</dbReference>
<dbReference type="Gene3D" id="2.40.50.100">
    <property type="match status" value="1"/>
</dbReference>
<reference evidence="16 17" key="1">
    <citation type="journal article" date="2021" name="Elife">
        <title>Chloroplast acquisition without the gene transfer in kleptoplastic sea slugs, Plakobranchus ocellatus.</title>
        <authorList>
            <person name="Maeda T."/>
            <person name="Takahashi S."/>
            <person name="Yoshida T."/>
            <person name="Shimamura S."/>
            <person name="Takaki Y."/>
            <person name="Nagai Y."/>
            <person name="Toyoda A."/>
            <person name="Suzuki Y."/>
            <person name="Arimoto A."/>
            <person name="Ishii H."/>
            <person name="Satoh N."/>
            <person name="Nishiyama T."/>
            <person name="Hasebe M."/>
            <person name="Maruyama T."/>
            <person name="Minagawa J."/>
            <person name="Obokata J."/>
            <person name="Shigenobu S."/>
        </authorList>
    </citation>
    <scope>NUCLEOTIDE SEQUENCE [LARGE SCALE GENOMIC DNA]</scope>
</reference>
<evidence type="ECO:0000256" key="7">
    <source>
        <dbReference type="ARBA" id="ARBA00022946"/>
    </source>
</evidence>
<feature type="domain" description="Lipoyl-binding" evidence="15">
    <location>
        <begin position="1"/>
        <end position="76"/>
    </location>
</feature>
<dbReference type="InterPro" id="IPR003016">
    <property type="entry name" value="2-oxoA_DH_lipoyl-BS"/>
</dbReference>
<sequence>MYKFKFADIGEGLHEGKVGEIYAKVGDTVTEGDSLFSVETDKVTSDIPSPVSGKVTEVLIKQGETVHVGDDVFHFDTGEESPEEEAKEEAPAEEKSEPKETPKEEAPKEEVKESATTEPKEAEESSGGASVVGEVKVSNDLFDPSNMFAPDAKNLEVLKEAIPSVAATSHQESQKLDLDKITPEGNGEKVDVVVIGAGPGGYSVAESLAKQGKKVIVIEKEFAGGVCLNVGCIPTKTLLKTSKVFEYVKSAAEFGVDVDSSTVAIN</sequence>
<dbReference type="Pfam" id="PF00364">
    <property type="entry name" value="Biotin_lipoyl"/>
    <property type="match status" value="1"/>
</dbReference>
<keyword evidence="11" id="KW-0676">Redox-active center</keyword>
<evidence type="ECO:0000256" key="5">
    <source>
        <dbReference type="ARBA" id="ARBA00022823"/>
    </source>
</evidence>
<dbReference type="InterPro" id="IPR023753">
    <property type="entry name" value="FAD/NAD-binding_dom"/>
</dbReference>
<dbReference type="GO" id="GO:0050660">
    <property type="term" value="F:flavin adenine dinucleotide binding"/>
    <property type="evidence" value="ECO:0007669"/>
    <property type="project" value="TreeGrafter"/>
</dbReference>
<evidence type="ECO:0000256" key="10">
    <source>
        <dbReference type="ARBA" id="ARBA00023157"/>
    </source>
</evidence>
<dbReference type="GO" id="GO:0004148">
    <property type="term" value="F:dihydrolipoyl dehydrogenase (NADH) activity"/>
    <property type="evidence" value="ECO:0007669"/>
    <property type="project" value="UniProtKB-EC"/>
</dbReference>
<dbReference type="PRINTS" id="PR00411">
    <property type="entry name" value="PNDRDTASEI"/>
</dbReference>
<keyword evidence="7" id="KW-0809">Transit peptide</keyword>
<dbReference type="InterPro" id="IPR011053">
    <property type="entry name" value="Single_hybrid_motif"/>
</dbReference>
<feature type="compositionally biased region" description="Acidic residues" evidence="14">
    <location>
        <begin position="78"/>
        <end position="87"/>
    </location>
</feature>
<dbReference type="PANTHER" id="PTHR22912:SF217">
    <property type="entry name" value="DIHYDROLIPOYL DEHYDROGENASE"/>
    <property type="match status" value="1"/>
</dbReference>
<keyword evidence="10" id="KW-1015">Disulfide bond</keyword>
<dbReference type="GO" id="GO:0006103">
    <property type="term" value="P:2-oxoglutarate metabolic process"/>
    <property type="evidence" value="ECO:0007669"/>
    <property type="project" value="TreeGrafter"/>
</dbReference>
<evidence type="ECO:0000256" key="11">
    <source>
        <dbReference type="ARBA" id="ARBA00023284"/>
    </source>
</evidence>
<dbReference type="AlphaFoldDB" id="A0AAV4HIT7"/>
<keyword evidence="6" id="KW-0274">FAD</keyword>
<evidence type="ECO:0000256" key="2">
    <source>
        <dbReference type="ARBA" id="ARBA00007532"/>
    </source>
</evidence>
<dbReference type="InterPro" id="IPR036188">
    <property type="entry name" value="FAD/NAD-bd_sf"/>
</dbReference>
<evidence type="ECO:0000256" key="4">
    <source>
        <dbReference type="ARBA" id="ARBA00022630"/>
    </source>
</evidence>